<evidence type="ECO:0000313" key="2">
    <source>
        <dbReference type="Proteomes" id="UP000594034"/>
    </source>
</evidence>
<reference evidence="1 2" key="1">
    <citation type="submission" date="2019-05" db="EMBL/GenBank/DDBJ databases">
        <title>OXA-830, a novel chromosomally encoded expanded-spectrum class D beta-lactamase in Aeromonas simiae.</title>
        <authorList>
            <person name="Zhou W."/>
            <person name="Chen Q."/>
        </authorList>
    </citation>
    <scope>NUCLEOTIDE SEQUENCE [LARGE SCALE GENOMIC DNA]</scope>
    <source>
        <strain evidence="1 2">A6</strain>
    </source>
</reference>
<sequence>MHPQWPLHQYCLSQQPEQLRGTDNLLPRLADISHKKKGWVLLIAPPGGVSAKTLHSKGIDPRYVLVIGESRIKDWQRTLETSLGNGCFSAVISWLPAGVCLDHRKLEQASRRSGALAHFVQPVLSMPLNFADQPLFGCH</sequence>
<proteinExistence type="predicted"/>
<dbReference type="Proteomes" id="UP000594034">
    <property type="component" value="Chromosome"/>
</dbReference>
<dbReference type="KEGG" id="asim:FE240_08435"/>
<protein>
    <submittedName>
        <fullName evidence="1">Cell division inhibitor</fullName>
    </submittedName>
</protein>
<dbReference type="RefSeq" id="WP_193004148.1">
    <property type="nucleotide sequence ID" value="NZ_CP040449.1"/>
</dbReference>
<dbReference type="Gene3D" id="3.40.50.300">
    <property type="entry name" value="P-loop containing nucleotide triphosphate hydrolases"/>
    <property type="match status" value="1"/>
</dbReference>
<accession>A0A5J6WX25</accession>
<evidence type="ECO:0000313" key="1">
    <source>
        <dbReference type="EMBL" id="QFI54717.1"/>
    </source>
</evidence>
<dbReference type="SUPFAM" id="SSF52540">
    <property type="entry name" value="P-loop containing nucleoside triphosphate hydrolases"/>
    <property type="match status" value="1"/>
</dbReference>
<keyword evidence="2" id="KW-1185">Reference proteome</keyword>
<dbReference type="InterPro" id="IPR027417">
    <property type="entry name" value="P-loop_NTPase"/>
</dbReference>
<name>A0A5J6WX25_9GAMM</name>
<organism evidence="1 2">
    <name type="scientific">Aeromonas simiae</name>
    <dbReference type="NCBI Taxonomy" id="218936"/>
    <lineage>
        <taxon>Bacteria</taxon>
        <taxon>Pseudomonadati</taxon>
        <taxon>Pseudomonadota</taxon>
        <taxon>Gammaproteobacteria</taxon>
        <taxon>Aeromonadales</taxon>
        <taxon>Aeromonadaceae</taxon>
        <taxon>Aeromonas</taxon>
    </lineage>
</organism>
<dbReference type="EMBL" id="CP040449">
    <property type="protein sequence ID" value="QFI54717.1"/>
    <property type="molecule type" value="Genomic_DNA"/>
</dbReference>
<gene>
    <name evidence="1" type="ORF">FE240_08435</name>
</gene>
<dbReference type="AlphaFoldDB" id="A0A5J6WX25"/>